<keyword evidence="2" id="KW-1015">Disulfide bond</keyword>
<evidence type="ECO:0000259" key="4">
    <source>
        <dbReference type="SMART" id="SM00560"/>
    </source>
</evidence>
<gene>
    <name evidence="5" type="ORF">A2819_02300</name>
</gene>
<dbReference type="SMART" id="SM00560">
    <property type="entry name" value="LamGL"/>
    <property type="match status" value="2"/>
</dbReference>
<sequence>MKSLKIKNQNYNAKFKNNFDIFYLSFFILIFTFYILTLSLEASASTINKSPNYLGSSNGLVGYWTMDGNSVNWATGAVTDSSGRGNTGTITNMATSTAIGKIGQALSFDGVNDYMRAVITSVPTEFTVTAWIKLNEIGREQHFAEFTSNQFYVASNNRLGTGIWGTAAGITTLAISTWYHATITRTPAGAIVLYLNGSQEGTGTGAVNPASPFVIGDFYNLTGNYQFNGLIDDVRVYNRALSAEEIQTLFNSGAAKFNVSPTKYLTSGLVGYWTMDGNNVNWATGAVTDSSGRGNTGTITNMATSTAIGKIGQALSFDGVNDYMRAVITSVPTEFTVTAWIKLNEIGREQHFAEFTSNQFYVASNNRLGTGIWGTAAGITTLAISTWYHATITRTPAGAIVLYLNGSQEGTGTGAVNPASPFVIGDFYNLTGNYQFNGLIDDVRVYNRALSAEEIQTLFNSGAAKFNVSPTKYLTSGLVGYWTMDGNNVNWATGAVTDSSGRG</sequence>
<keyword evidence="3" id="KW-0812">Transmembrane</keyword>
<evidence type="ECO:0000256" key="3">
    <source>
        <dbReference type="SAM" id="Phobius"/>
    </source>
</evidence>
<dbReference type="AlphaFoldDB" id="A0A1F5B596"/>
<name>A0A1F5B596_9BACT</name>
<dbReference type="Pfam" id="PF13385">
    <property type="entry name" value="Laminin_G_3"/>
    <property type="match status" value="2"/>
</dbReference>
<evidence type="ECO:0000256" key="1">
    <source>
        <dbReference type="ARBA" id="ARBA00022729"/>
    </source>
</evidence>
<keyword evidence="1" id="KW-0732">Signal</keyword>
<dbReference type="InterPro" id="IPR006558">
    <property type="entry name" value="LamG-like"/>
</dbReference>
<dbReference type="Proteomes" id="UP000176431">
    <property type="component" value="Unassembled WGS sequence"/>
</dbReference>
<feature type="transmembrane region" description="Helical" evidence="3">
    <location>
        <begin position="21"/>
        <end position="40"/>
    </location>
</feature>
<feature type="domain" description="LamG-like jellyroll fold" evidence="4">
    <location>
        <begin position="124"/>
        <end position="244"/>
    </location>
</feature>
<comment type="caution">
    <text evidence="5">The sequence shown here is derived from an EMBL/GenBank/DDBJ whole genome shotgun (WGS) entry which is preliminary data.</text>
</comment>
<protein>
    <recommendedName>
        <fullName evidence="4">LamG-like jellyroll fold domain-containing protein</fullName>
    </recommendedName>
</protein>
<dbReference type="InterPro" id="IPR013320">
    <property type="entry name" value="ConA-like_dom_sf"/>
</dbReference>
<proteinExistence type="predicted"/>
<keyword evidence="3" id="KW-0472">Membrane</keyword>
<dbReference type="PANTHER" id="PTHR42535">
    <property type="entry name" value="OOKINETE PROTEIN, PUTATIVE-RELATED"/>
    <property type="match status" value="1"/>
</dbReference>
<evidence type="ECO:0000313" key="5">
    <source>
        <dbReference type="EMBL" id="OGD25759.1"/>
    </source>
</evidence>
<dbReference type="SUPFAM" id="SSF49899">
    <property type="entry name" value="Concanavalin A-like lectins/glucanases"/>
    <property type="match status" value="2"/>
</dbReference>
<feature type="domain" description="LamG-like jellyroll fold" evidence="4">
    <location>
        <begin position="333"/>
        <end position="453"/>
    </location>
</feature>
<keyword evidence="3" id="KW-1133">Transmembrane helix</keyword>
<evidence type="ECO:0000256" key="2">
    <source>
        <dbReference type="ARBA" id="ARBA00023157"/>
    </source>
</evidence>
<evidence type="ECO:0000313" key="6">
    <source>
        <dbReference type="Proteomes" id="UP000176431"/>
    </source>
</evidence>
<reference evidence="5 6" key="1">
    <citation type="journal article" date="2016" name="Nat. Commun.">
        <title>Thousands of microbial genomes shed light on interconnected biogeochemical processes in an aquifer system.</title>
        <authorList>
            <person name="Anantharaman K."/>
            <person name="Brown C.T."/>
            <person name="Hug L.A."/>
            <person name="Sharon I."/>
            <person name="Castelle C.J."/>
            <person name="Probst A.J."/>
            <person name="Thomas B.C."/>
            <person name="Singh A."/>
            <person name="Wilkins M.J."/>
            <person name="Karaoz U."/>
            <person name="Brodie E.L."/>
            <person name="Williams K.H."/>
            <person name="Hubbard S.S."/>
            <person name="Banfield J.F."/>
        </authorList>
    </citation>
    <scope>NUCLEOTIDE SEQUENCE [LARGE SCALE GENOMIC DNA]</scope>
</reference>
<organism evidence="5 6">
    <name type="scientific">Candidatus Azambacteria bacterium RIFCSPHIGHO2_01_FULL_40_24</name>
    <dbReference type="NCBI Taxonomy" id="1797301"/>
    <lineage>
        <taxon>Bacteria</taxon>
        <taxon>Candidatus Azamiibacteriota</taxon>
    </lineage>
</organism>
<dbReference type="PANTHER" id="PTHR42535:SF2">
    <property type="entry name" value="CHROMOSOME UNDETERMINED SCAFFOLD_146, WHOLE GENOME SHOTGUN SEQUENCE"/>
    <property type="match status" value="1"/>
</dbReference>
<feature type="non-terminal residue" evidence="5">
    <location>
        <position position="503"/>
    </location>
</feature>
<accession>A0A1F5B596</accession>
<dbReference type="EMBL" id="MEYK01000003">
    <property type="protein sequence ID" value="OGD25759.1"/>
    <property type="molecule type" value="Genomic_DNA"/>
</dbReference>
<dbReference type="Gene3D" id="2.60.120.200">
    <property type="match status" value="2"/>
</dbReference>